<dbReference type="EC" id="3.6.1.5" evidence="5"/>
<evidence type="ECO:0000256" key="3">
    <source>
        <dbReference type="RuleBase" id="RU003833"/>
    </source>
</evidence>
<feature type="chain" id="PRO_5047298997" evidence="4">
    <location>
        <begin position="23"/>
        <end position="471"/>
    </location>
</feature>
<organism evidence="5 6">
    <name type="scientific">Stylosanthes scabra</name>
    <dbReference type="NCBI Taxonomy" id="79078"/>
    <lineage>
        <taxon>Eukaryota</taxon>
        <taxon>Viridiplantae</taxon>
        <taxon>Streptophyta</taxon>
        <taxon>Embryophyta</taxon>
        <taxon>Tracheophyta</taxon>
        <taxon>Spermatophyta</taxon>
        <taxon>Magnoliopsida</taxon>
        <taxon>eudicotyledons</taxon>
        <taxon>Gunneridae</taxon>
        <taxon>Pentapetalae</taxon>
        <taxon>rosids</taxon>
        <taxon>fabids</taxon>
        <taxon>Fabales</taxon>
        <taxon>Fabaceae</taxon>
        <taxon>Papilionoideae</taxon>
        <taxon>50 kb inversion clade</taxon>
        <taxon>dalbergioids sensu lato</taxon>
        <taxon>Dalbergieae</taxon>
        <taxon>Pterocarpus clade</taxon>
        <taxon>Stylosanthes</taxon>
    </lineage>
</organism>
<dbReference type="InterPro" id="IPR000407">
    <property type="entry name" value="GDA1_CD39_NTPase"/>
</dbReference>
<dbReference type="PANTHER" id="PTHR11782">
    <property type="entry name" value="ADENOSINE/GUANOSINE DIPHOSPHATASE"/>
    <property type="match status" value="1"/>
</dbReference>
<evidence type="ECO:0000256" key="1">
    <source>
        <dbReference type="ARBA" id="ARBA00009283"/>
    </source>
</evidence>
<dbReference type="GO" id="GO:0004050">
    <property type="term" value="F:apyrase activity"/>
    <property type="evidence" value="ECO:0007669"/>
    <property type="project" value="UniProtKB-EC"/>
</dbReference>
<feature type="signal peptide" evidence="4">
    <location>
        <begin position="1"/>
        <end position="22"/>
    </location>
</feature>
<keyword evidence="4" id="KW-0732">Signal</keyword>
<dbReference type="PANTHER" id="PTHR11782:SF83">
    <property type="entry name" value="GUANOSINE-DIPHOSPHATASE"/>
    <property type="match status" value="1"/>
</dbReference>
<dbReference type="PROSITE" id="PS01238">
    <property type="entry name" value="GDA1_CD39_NTPASE"/>
    <property type="match status" value="1"/>
</dbReference>
<dbReference type="EMBL" id="JASCZI010000223">
    <property type="protein sequence ID" value="MED6110214.1"/>
    <property type="molecule type" value="Genomic_DNA"/>
</dbReference>
<comment type="similarity">
    <text evidence="1 3">Belongs to the GDA1/CD39 NTPase family.</text>
</comment>
<keyword evidence="6" id="KW-1185">Reference proteome</keyword>
<keyword evidence="2 3" id="KW-0378">Hydrolase</keyword>
<proteinExistence type="inferred from homology"/>
<dbReference type="Proteomes" id="UP001341840">
    <property type="component" value="Unassembled WGS sequence"/>
</dbReference>
<dbReference type="Pfam" id="PF01150">
    <property type="entry name" value="GDA1_CD39"/>
    <property type="match status" value="1"/>
</dbReference>
<evidence type="ECO:0000313" key="5">
    <source>
        <dbReference type="EMBL" id="MED6110214.1"/>
    </source>
</evidence>
<evidence type="ECO:0000313" key="6">
    <source>
        <dbReference type="Proteomes" id="UP001341840"/>
    </source>
</evidence>
<sequence>MDNPKILITFALCFCLLVLASASSSSNYVGNENNNYPPLKNRKIISPNHHSTHKLLTKESYVVIFDAGSTGSRVHVYRFNQQLDLLHIGNDLELFVKTKPGLSAYAEDPEAAAESLVPLLEEAENVVPQELHPKTPLKVGATAGLRQLKGDASERILEAVREMLNNRSTLKVEADAVTVLSGNQEGAYQWVTINYLLGNLGKHYSKTVAVVDLGGGSVQMAYAVSEEDAANAPNAPEGVESYITQMYLKGIKYYLYVHSYLRYGLLAARAEVLKVSQSSENPCILAGFDGYYTYGGVEYKAQGSESGASFSKCRNAVRKALKVNETCDYESCTFGGIWSGGGGAGENNFFVASFFYEVADEAGFVDPDAASAKVRPSDFAKAAKIACETEYKDAKSTFPRFKDADTPYMCLDLVYQYTLLVDGFGIKPSEEITLVKQIMYEDSLVEAAWPLGSAIEAVSSLPKFEKLMYFI</sequence>
<comment type="caution">
    <text evidence="5">The sequence shown here is derived from an EMBL/GenBank/DDBJ whole genome shotgun (WGS) entry which is preliminary data.</text>
</comment>
<dbReference type="Gene3D" id="3.30.420.40">
    <property type="match status" value="1"/>
</dbReference>
<protein>
    <submittedName>
        <fullName evidence="5">Apyrase 2</fullName>
        <ecNumber evidence="5">3.6.1.5</ecNumber>
    </submittedName>
</protein>
<reference evidence="5 6" key="1">
    <citation type="journal article" date="2023" name="Plants (Basel)">
        <title>Bridging the Gap: Combining Genomics and Transcriptomics Approaches to Understand Stylosanthes scabra, an Orphan Legume from the Brazilian Caatinga.</title>
        <authorList>
            <person name="Ferreira-Neto J.R.C."/>
            <person name="da Silva M.D."/>
            <person name="Binneck E."/>
            <person name="de Melo N.F."/>
            <person name="da Silva R.H."/>
            <person name="de Melo A.L.T.M."/>
            <person name="Pandolfi V."/>
            <person name="Bustamante F.O."/>
            <person name="Brasileiro-Vidal A.C."/>
            <person name="Benko-Iseppon A.M."/>
        </authorList>
    </citation>
    <scope>NUCLEOTIDE SEQUENCE [LARGE SCALE GENOMIC DNA]</scope>
    <source>
        <tissue evidence="5">Leaves</tissue>
    </source>
</reference>
<dbReference type="CDD" id="cd24041">
    <property type="entry name" value="ASKHA_NBD_AtAPY1-like"/>
    <property type="match status" value="1"/>
</dbReference>
<evidence type="ECO:0000256" key="2">
    <source>
        <dbReference type="ARBA" id="ARBA00022801"/>
    </source>
</evidence>
<accession>A0ABU6QE51</accession>
<name>A0ABU6QE51_9FABA</name>
<evidence type="ECO:0000256" key="4">
    <source>
        <dbReference type="SAM" id="SignalP"/>
    </source>
</evidence>
<gene>
    <name evidence="5" type="primary">APY2_4</name>
    <name evidence="5" type="ORF">PIB30_040856</name>
</gene>
<dbReference type="Gene3D" id="3.30.420.150">
    <property type="entry name" value="Exopolyphosphatase. Domain 2"/>
    <property type="match status" value="1"/>
</dbReference>